<evidence type="ECO:0000313" key="3">
    <source>
        <dbReference type="Proteomes" id="UP000663281"/>
    </source>
</evidence>
<feature type="transmembrane region" description="Helical" evidence="1">
    <location>
        <begin position="274"/>
        <end position="290"/>
    </location>
</feature>
<feature type="transmembrane region" description="Helical" evidence="1">
    <location>
        <begin position="64"/>
        <end position="94"/>
    </location>
</feature>
<dbReference type="InterPro" id="IPR031347">
    <property type="entry name" value="AmpE"/>
</dbReference>
<dbReference type="AlphaFoldDB" id="A0A974XK22"/>
<sequence length="291" mass="31699">MALFSLLVAILVERLRLLPSAWQFDALLPEGLELLFGKPREGAGSVLFKLSELQLGLAILLPAALVYIAGLLVAGVAWGSLSLLLWVLVAIVCFSHDEQRASFKHYIQAACRGDVQACYHHAEQLDCSECLDAVSEKALAARVGQSVAWVNYRYYGAVALYFILLGPVGAVLYCTVRYCSLVQQKAKASLPLVDALQWVLDWLPSRIFALFYVLSGDFKPAFASWRRLALDSSASARSIIIETAVSAEELPEPSEAPVCVQPTLALLALTKRNFVLLVTALSLLTIFGVVS</sequence>
<evidence type="ECO:0000313" key="2">
    <source>
        <dbReference type="EMBL" id="QSX29744.1"/>
    </source>
</evidence>
<dbReference type="GO" id="GO:0005886">
    <property type="term" value="C:plasma membrane"/>
    <property type="evidence" value="ECO:0007669"/>
    <property type="project" value="TreeGrafter"/>
</dbReference>
<dbReference type="PANTHER" id="PTHR38684:SF1">
    <property type="entry name" value="PROTEIN AMPE"/>
    <property type="match status" value="1"/>
</dbReference>
<dbReference type="RefSeq" id="WP_207324805.1">
    <property type="nucleotide sequence ID" value="NZ_CP071504.1"/>
</dbReference>
<dbReference type="GO" id="GO:0046677">
    <property type="term" value="P:response to antibiotic"/>
    <property type="evidence" value="ECO:0007669"/>
    <property type="project" value="TreeGrafter"/>
</dbReference>
<dbReference type="EMBL" id="CP071504">
    <property type="protein sequence ID" value="QSX29744.1"/>
    <property type="molecule type" value="Genomic_DNA"/>
</dbReference>
<dbReference type="Pfam" id="PF17113">
    <property type="entry name" value="AmpE"/>
    <property type="match status" value="1"/>
</dbReference>
<keyword evidence="1" id="KW-0812">Transmembrane</keyword>
<feature type="transmembrane region" description="Helical" evidence="1">
    <location>
        <begin position="154"/>
        <end position="175"/>
    </location>
</feature>
<protein>
    <submittedName>
        <fullName evidence="2">Beta-lactamase regulator AmpE</fullName>
    </submittedName>
</protein>
<dbReference type="Proteomes" id="UP000663281">
    <property type="component" value="Chromosome"/>
</dbReference>
<name>A0A974XK22_9GAMM</name>
<dbReference type="InterPro" id="IPR052966">
    <property type="entry name" value="Beta-lactamase_Reg"/>
</dbReference>
<dbReference type="NCBIfam" id="NF008219">
    <property type="entry name" value="PRK10987.1"/>
    <property type="match status" value="1"/>
</dbReference>
<keyword evidence="1" id="KW-1133">Transmembrane helix</keyword>
<proteinExistence type="predicted"/>
<organism evidence="2 3">
    <name type="scientific">Shewanella cyperi</name>
    <dbReference type="NCBI Taxonomy" id="2814292"/>
    <lineage>
        <taxon>Bacteria</taxon>
        <taxon>Pseudomonadati</taxon>
        <taxon>Pseudomonadota</taxon>
        <taxon>Gammaproteobacteria</taxon>
        <taxon>Alteromonadales</taxon>
        <taxon>Shewanellaceae</taxon>
        <taxon>Shewanella</taxon>
    </lineage>
</organism>
<dbReference type="KEGG" id="scyp:JYB88_16375"/>
<evidence type="ECO:0000256" key="1">
    <source>
        <dbReference type="SAM" id="Phobius"/>
    </source>
</evidence>
<accession>A0A974XK22</accession>
<reference evidence="2 3" key="1">
    <citation type="submission" date="2021-03" db="EMBL/GenBank/DDBJ databases">
        <title>Novel species identification of genus Shewanella.</title>
        <authorList>
            <person name="Liu G."/>
            <person name="Zhang Q."/>
        </authorList>
    </citation>
    <scope>NUCLEOTIDE SEQUENCE [LARGE SCALE GENOMIC DNA]</scope>
    <source>
        <strain evidence="2 3">FJAT-53726</strain>
    </source>
</reference>
<keyword evidence="3" id="KW-1185">Reference proteome</keyword>
<gene>
    <name evidence="2" type="primary">ampE</name>
    <name evidence="2" type="ORF">JYB88_16375</name>
</gene>
<keyword evidence="1" id="KW-0472">Membrane</keyword>
<dbReference type="PANTHER" id="PTHR38684">
    <property type="entry name" value="PROTEIN AMPE"/>
    <property type="match status" value="1"/>
</dbReference>